<dbReference type="Gene3D" id="3.30.450.40">
    <property type="match status" value="3"/>
</dbReference>
<dbReference type="SUPFAM" id="SSF55073">
    <property type="entry name" value="Nucleotide cyclase"/>
    <property type="match status" value="1"/>
</dbReference>
<dbReference type="InterPro" id="IPR029787">
    <property type="entry name" value="Nucleotide_cyclase"/>
</dbReference>
<dbReference type="PANTHER" id="PTHR45138">
    <property type="entry name" value="REGULATORY COMPONENTS OF SENSORY TRANSDUCTION SYSTEM"/>
    <property type="match status" value="1"/>
</dbReference>
<dbReference type="InterPro" id="IPR050469">
    <property type="entry name" value="Diguanylate_Cyclase"/>
</dbReference>
<accession>A0A9E2BGL4</accession>
<gene>
    <name evidence="2" type="primary">cph2_2</name>
    <name evidence="2" type="ORF">DDT42_01063</name>
</gene>
<dbReference type="InterPro" id="IPR043128">
    <property type="entry name" value="Rev_trsase/Diguanyl_cyclase"/>
</dbReference>
<dbReference type="GO" id="GO:0052621">
    <property type="term" value="F:diguanylate cyclase activity"/>
    <property type="evidence" value="ECO:0007669"/>
    <property type="project" value="TreeGrafter"/>
</dbReference>
<evidence type="ECO:0000313" key="3">
    <source>
        <dbReference type="Proteomes" id="UP000811545"/>
    </source>
</evidence>
<comment type="caution">
    <text evidence="2">The sequence shown here is derived from an EMBL/GenBank/DDBJ whole genome shotgun (WGS) entry which is preliminary data.</text>
</comment>
<dbReference type="FunFam" id="3.30.70.270:FF:000001">
    <property type="entry name" value="Diguanylate cyclase domain protein"/>
    <property type="match status" value="1"/>
</dbReference>
<dbReference type="SMART" id="SM00065">
    <property type="entry name" value="GAF"/>
    <property type="match status" value="3"/>
</dbReference>
<evidence type="ECO:0000313" key="2">
    <source>
        <dbReference type="EMBL" id="MBT9145193.1"/>
    </source>
</evidence>
<sequence>MRENNIETNTLSSKCNFCHELASAFAPISSLTDTYNLIFDFLKKVVAYDSSTIFIKFTDKLQAVACRGFDPEEEKAVLSLSFGLDNLPLLDTLRKGGPVVVNDITRFDYLQDKERVGKIRSWMGIPFFVNNDLVALLTVDKSEPDFYSEEDAIWAKSFAAFSAINIQRAHHYQELQNKLLEQESITRISSLLIKAKSLQETLQVIFEEISEMLQGCSGTIFLLDERSENMKIVASMGISEKEIKKINEKGVSITSGTFGIVYETRDILEVANVGEDPRVDKSFGVVPQSLTNLPLIADDQFLGVITLDTIPKSDDQRKLLKTFANLASISIKQSLLLDKDKKLMSDLNTMVEIIKNTTSLYDTEKVLERVTREIQENYHALYTSIFLIDQENKELIYKWGSGFGWENLKDSLKIKLGTKGITAWVAENNQPLIVNDVRKDLRYLEISETSKVRSEMAIPIKIKGEMVGVLDVESEDLNAFNSDHLLVFQLLSDHLGVVIENSKLYEEVKQIAIRDGLTNLYNHRFFYELLEEELKRFYRYNGHLSLFMIDINDFKKYNDTYGHLEGDKILKKVAEILFTNCRSIDVISRYGGDEFAILLPHTRTNDALMIANRLWSKAMEEKISLSVGIVSMSKELVLQKEELLQSADNAMYQAKGAGGGVQIQQNHQVTEA</sequence>
<dbReference type="SMART" id="SM00267">
    <property type="entry name" value="GGDEF"/>
    <property type="match status" value="1"/>
</dbReference>
<name>A0A9E2BGL4_PSYF1</name>
<dbReference type="Gene3D" id="3.30.70.270">
    <property type="match status" value="1"/>
</dbReference>
<dbReference type="Pfam" id="PF00990">
    <property type="entry name" value="GGDEF"/>
    <property type="match status" value="1"/>
</dbReference>
<dbReference type="InterPro" id="IPR029016">
    <property type="entry name" value="GAF-like_dom_sf"/>
</dbReference>
<organism evidence="2 3">
    <name type="scientific">Psychracetigena formicireducens</name>
    <dbReference type="NCBI Taxonomy" id="2986056"/>
    <lineage>
        <taxon>Bacteria</taxon>
        <taxon>Bacillati</taxon>
        <taxon>Candidatus Lithacetigenota</taxon>
        <taxon>Candidatus Psychracetigena</taxon>
    </lineage>
</organism>
<dbReference type="GO" id="GO:0043709">
    <property type="term" value="P:cell adhesion involved in single-species biofilm formation"/>
    <property type="evidence" value="ECO:0007669"/>
    <property type="project" value="TreeGrafter"/>
</dbReference>
<dbReference type="Proteomes" id="UP000811545">
    <property type="component" value="Unassembled WGS sequence"/>
</dbReference>
<dbReference type="PROSITE" id="PS50887">
    <property type="entry name" value="GGDEF"/>
    <property type="match status" value="1"/>
</dbReference>
<dbReference type="NCBIfam" id="TIGR00254">
    <property type="entry name" value="GGDEF"/>
    <property type="match status" value="1"/>
</dbReference>
<dbReference type="EMBL" id="QLTW01000059">
    <property type="protein sequence ID" value="MBT9145193.1"/>
    <property type="molecule type" value="Genomic_DNA"/>
</dbReference>
<dbReference type="SUPFAM" id="SSF55781">
    <property type="entry name" value="GAF domain-like"/>
    <property type="match status" value="3"/>
</dbReference>
<evidence type="ECO:0000259" key="1">
    <source>
        <dbReference type="PROSITE" id="PS50887"/>
    </source>
</evidence>
<protein>
    <submittedName>
        <fullName evidence="2">Phytochrome-like protein cph2</fullName>
    </submittedName>
</protein>
<feature type="domain" description="GGDEF" evidence="1">
    <location>
        <begin position="542"/>
        <end position="668"/>
    </location>
</feature>
<dbReference type="GO" id="GO:1902201">
    <property type="term" value="P:negative regulation of bacterial-type flagellum-dependent cell motility"/>
    <property type="evidence" value="ECO:0007669"/>
    <property type="project" value="TreeGrafter"/>
</dbReference>
<dbReference type="InterPro" id="IPR000160">
    <property type="entry name" value="GGDEF_dom"/>
</dbReference>
<dbReference type="InterPro" id="IPR003018">
    <property type="entry name" value="GAF"/>
</dbReference>
<dbReference type="Pfam" id="PF13185">
    <property type="entry name" value="GAF_2"/>
    <property type="match status" value="2"/>
</dbReference>
<dbReference type="PANTHER" id="PTHR45138:SF9">
    <property type="entry name" value="DIGUANYLATE CYCLASE DGCM-RELATED"/>
    <property type="match status" value="1"/>
</dbReference>
<dbReference type="GO" id="GO:0005886">
    <property type="term" value="C:plasma membrane"/>
    <property type="evidence" value="ECO:0007669"/>
    <property type="project" value="TreeGrafter"/>
</dbReference>
<dbReference type="Pfam" id="PF01590">
    <property type="entry name" value="GAF"/>
    <property type="match status" value="1"/>
</dbReference>
<proteinExistence type="predicted"/>
<reference evidence="2 3" key="1">
    <citation type="journal article" date="2021" name="bioRxiv">
        <title>Unique metabolic strategies in Hadean analogues reveal hints for primordial physiology.</title>
        <authorList>
            <person name="Nobu M.K."/>
            <person name="Nakai R."/>
            <person name="Tamazawa S."/>
            <person name="Mori H."/>
            <person name="Toyoda A."/>
            <person name="Ijiri A."/>
            <person name="Suzuki S."/>
            <person name="Kurokawa K."/>
            <person name="Kamagata Y."/>
            <person name="Tamaki H."/>
        </authorList>
    </citation>
    <scope>NUCLEOTIDE SEQUENCE [LARGE SCALE GENOMIC DNA]</scope>
    <source>
        <strain evidence="2">BS525</strain>
    </source>
</reference>
<dbReference type="AlphaFoldDB" id="A0A9E2BGL4"/>
<dbReference type="CDD" id="cd01949">
    <property type="entry name" value="GGDEF"/>
    <property type="match status" value="1"/>
</dbReference>